<accession>A0A2T2WQ42</accession>
<evidence type="ECO:0000256" key="1">
    <source>
        <dbReference type="SAM" id="MobiDB-lite"/>
    </source>
</evidence>
<dbReference type="EMBL" id="PXYX01000057">
    <property type="protein sequence ID" value="PSR24352.1"/>
    <property type="molecule type" value="Genomic_DNA"/>
</dbReference>
<name>A0A2T2WQ42_SULTH</name>
<gene>
    <name evidence="2" type="primary">cas7u</name>
    <name evidence="2" type="ORF">C7B47_15025</name>
</gene>
<protein>
    <submittedName>
        <fullName evidence="2">Type I-U CRISPR-associated protein Cas7</fullName>
    </submittedName>
</protein>
<reference evidence="2 3" key="1">
    <citation type="journal article" date="2014" name="BMC Genomics">
        <title>Comparison of environmental and isolate Sulfobacillus genomes reveals diverse carbon, sulfur, nitrogen, and hydrogen metabolisms.</title>
        <authorList>
            <person name="Justice N.B."/>
            <person name="Norman A."/>
            <person name="Brown C.T."/>
            <person name="Singh A."/>
            <person name="Thomas B.C."/>
            <person name="Banfield J.F."/>
        </authorList>
    </citation>
    <scope>NUCLEOTIDE SEQUENCE [LARGE SCALE GENOMIC DNA]</scope>
    <source>
        <strain evidence="2">AMDSBA5</strain>
    </source>
</reference>
<feature type="region of interest" description="Disordered" evidence="1">
    <location>
        <begin position="191"/>
        <end position="222"/>
    </location>
</feature>
<dbReference type="Proteomes" id="UP000242705">
    <property type="component" value="Unassembled WGS sequence"/>
</dbReference>
<dbReference type="NCBIfam" id="TIGR02570">
    <property type="entry name" value="cas7_GSU0053"/>
    <property type="match status" value="1"/>
</dbReference>
<evidence type="ECO:0000313" key="3">
    <source>
        <dbReference type="Proteomes" id="UP000242705"/>
    </source>
</evidence>
<dbReference type="InterPro" id="IPR013403">
    <property type="entry name" value="CRISPR-assoc_prot_Csb1/Cas7u"/>
</dbReference>
<sequence>MDIQQILRGDTSRILIEARLRPVQGTRFQPTGFPDLGAATYMGPDGRNMLLVESAQSMANRLEAVMWDSERKQLIAPLDRLPYVRVESPDGQMITASVLEAHRLNSPYILEGRDQNNNRFIETIKKHLAASPNVVDLAKFLMRYDPNALLHGVFFSQKELANGRWRLPRVVSAFIEADNVYPAMSGGVKLDHVNPKGSTSEERGAKGSASEERGAKRGASEGRGHVPFARQEFTSDRITAYFNIDVAQIRGFCLPEVVEDLLVTMALFKIRRFLQGGLRLRTACDLTVIDLTVTHPAGWEFPADAELETALGDRIYQVARLDVFADPAVTRLVYGE</sequence>
<organism evidence="2 3">
    <name type="scientific">Sulfobacillus thermosulfidooxidans</name>
    <dbReference type="NCBI Taxonomy" id="28034"/>
    <lineage>
        <taxon>Bacteria</taxon>
        <taxon>Bacillati</taxon>
        <taxon>Bacillota</taxon>
        <taxon>Clostridia</taxon>
        <taxon>Eubacteriales</taxon>
        <taxon>Clostridiales Family XVII. Incertae Sedis</taxon>
        <taxon>Sulfobacillus</taxon>
    </lineage>
</organism>
<dbReference type="AlphaFoldDB" id="A0A2T2WQ42"/>
<evidence type="ECO:0000313" key="2">
    <source>
        <dbReference type="EMBL" id="PSR24352.1"/>
    </source>
</evidence>
<proteinExistence type="predicted"/>
<comment type="caution">
    <text evidence="2">The sequence shown here is derived from an EMBL/GenBank/DDBJ whole genome shotgun (WGS) entry which is preliminary data.</text>
</comment>
<dbReference type="Pfam" id="PF09617">
    <property type="entry name" value="Cas_GSU0053"/>
    <property type="match status" value="1"/>
</dbReference>